<proteinExistence type="predicted"/>
<organism evidence="2 3">
    <name type="scientific">Austropuccinia psidii MF-1</name>
    <dbReference type="NCBI Taxonomy" id="1389203"/>
    <lineage>
        <taxon>Eukaryota</taxon>
        <taxon>Fungi</taxon>
        <taxon>Dikarya</taxon>
        <taxon>Basidiomycota</taxon>
        <taxon>Pucciniomycotina</taxon>
        <taxon>Pucciniomycetes</taxon>
        <taxon>Pucciniales</taxon>
        <taxon>Sphaerophragmiaceae</taxon>
        <taxon>Austropuccinia</taxon>
    </lineage>
</organism>
<feature type="transmembrane region" description="Helical" evidence="1">
    <location>
        <begin position="67"/>
        <end position="90"/>
    </location>
</feature>
<keyword evidence="3" id="KW-1185">Reference proteome</keyword>
<keyword evidence="1" id="KW-1133">Transmembrane helix</keyword>
<feature type="transmembrane region" description="Helical" evidence="1">
    <location>
        <begin position="175"/>
        <end position="194"/>
    </location>
</feature>
<evidence type="ECO:0000313" key="3">
    <source>
        <dbReference type="Proteomes" id="UP000765509"/>
    </source>
</evidence>
<keyword evidence="1" id="KW-0812">Transmembrane</keyword>
<sequence>MSSPPSKAPTLSDRQKKMVNCLQNSRDERSYFAPAFFLLACLGKLVFGFGASLTVKGIVEKDTRTTNIGAGLCIFGFICVLFVAFGFGAAVSRCSRFLGVVLKLISIVGGILIATGYALNQYEVSARQPLWGIQLTFLPLFFGGALLTFSLSFFTSYTELVKGRVPHLPIKKRPIAAICLLALGLGVVFAGWITGEKGQWPMAFNAVVLTFAMAVLYAGVALFVSDHVRREAQESEQVLISETESVDLFSNRRDAGGPEKAV</sequence>
<gene>
    <name evidence="2" type="ORF">O181_004782</name>
</gene>
<comment type="caution">
    <text evidence="2">The sequence shown here is derived from an EMBL/GenBank/DDBJ whole genome shotgun (WGS) entry which is preliminary data.</text>
</comment>
<dbReference type="OrthoDB" id="2503674at2759"/>
<reference evidence="2" key="1">
    <citation type="submission" date="2021-03" db="EMBL/GenBank/DDBJ databases">
        <title>Draft genome sequence of rust myrtle Austropuccinia psidii MF-1, a brazilian biotype.</title>
        <authorList>
            <person name="Quecine M.C."/>
            <person name="Pachon D.M.R."/>
            <person name="Bonatelli M.L."/>
            <person name="Correr F.H."/>
            <person name="Franceschini L.M."/>
            <person name="Leite T.F."/>
            <person name="Margarido G.R.A."/>
            <person name="Almeida C.A."/>
            <person name="Ferrarezi J.A."/>
            <person name="Labate C.A."/>
        </authorList>
    </citation>
    <scope>NUCLEOTIDE SEQUENCE</scope>
    <source>
        <strain evidence="2">MF-1</strain>
    </source>
</reference>
<feature type="transmembrane region" description="Helical" evidence="1">
    <location>
        <begin position="131"/>
        <end position="154"/>
    </location>
</feature>
<evidence type="ECO:0000313" key="2">
    <source>
        <dbReference type="EMBL" id="MBW0465067.1"/>
    </source>
</evidence>
<protein>
    <submittedName>
        <fullName evidence="2">Uncharacterized protein</fullName>
    </submittedName>
</protein>
<feature type="transmembrane region" description="Helical" evidence="1">
    <location>
        <begin position="97"/>
        <end position="119"/>
    </location>
</feature>
<name>A0A9Q3BGY1_9BASI</name>
<dbReference type="EMBL" id="AVOT02000945">
    <property type="protein sequence ID" value="MBW0465067.1"/>
    <property type="molecule type" value="Genomic_DNA"/>
</dbReference>
<keyword evidence="1" id="KW-0472">Membrane</keyword>
<evidence type="ECO:0000256" key="1">
    <source>
        <dbReference type="SAM" id="Phobius"/>
    </source>
</evidence>
<accession>A0A9Q3BGY1</accession>
<feature type="transmembrane region" description="Helical" evidence="1">
    <location>
        <begin position="200"/>
        <end position="224"/>
    </location>
</feature>
<dbReference type="Proteomes" id="UP000765509">
    <property type="component" value="Unassembled WGS sequence"/>
</dbReference>
<dbReference type="AlphaFoldDB" id="A0A9Q3BGY1"/>
<feature type="transmembrane region" description="Helical" evidence="1">
    <location>
        <begin position="31"/>
        <end position="55"/>
    </location>
</feature>